<dbReference type="STRING" id="643867.Ftrac_3492"/>
<protein>
    <recommendedName>
        <fullName evidence="3">PIN domain-containing protein</fullName>
    </recommendedName>
</protein>
<dbReference type="EMBL" id="CP002349">
    <property type="protein sequence ID" value="ADR23464.1"/>
    <property type="molecule type" value="Genomic_DNA"/>
</dbReference>
<evidence type="ECO:0008006" key="3">
    <source>
        <dbReference type="Google" id="ProtNLM"/>
    </source>
</evidence>
<dbReference type="OrthoDB" id="1234714at2"/>
<keyword evidence="2" id="KW-1185">Reference proteome</keyword>
<dbReference type="RefSeq" id="WP_013455606.1">
    <property type="nucleotide sequence ID" value="NC_014759.1"/>
</dbReference>
<evidence type="ECO:0000313" key="1">
    <source>
        <dbReference type="EMBL" id="ADR23464.1"/>
    </source>
</evidence>
<reference evidence="1 2" key="1">
    <citation type="journal article" date="2011" name="Stand. Genomic Sci.">
        <title>Complete genome sequence of Marivirga tractuosa type strain (H-43).</title>
        <authorList>
            <person name="Pagani I."/>
            <person name="Chertkov O."/>
            <person name="Lapidus A."/>
            <person name="Lucas S."/>
            <person name="Del Rio T.G."/>
            <person name="Tice H."/>
            <person name="Copeland A."/>
            <person name="Cheng J.F."/>
            <person name="Nolan M."/>
            <person name="Saunders E."/>
            <person name="Pitluck S."/>
            <person name="Held B."/>
            <person name="Goodwin L."/>
            <person name="Liolios K."/>
            <person name="Ovchinikova G."/>
            <person name="Ivanova N."/>
            <person name="Mavromatis K."/>
            <person name="Pati A."/>
            <person name="Chen A."/>
            <person name="Palaniappan K."/>
            <person name="Land M."/>
            <person name="Hauser L."/>
            <person name="Jeffries C.D."/>
            <person name="Detter J.C."/>
            <person name="Han C."/>
            <person name="Tapia R."/>
            <person name="Ngatchou-Djao O.D."/>
            <person name="Rohde M."/>
            <person name="Goker M."/>
            <person name="Spring S."/>
            <person name="Sikorski J."/>
            <person name="Woyke T."/>
            <person name="Bristow J."/>
            <person name="Eisen J.A."/>
            <person name="Markowitz V."/>
            <person name="Hugenholtz P."/>
            <person name="Klenk H.P."/>
            <person name="Kyrpides N.C."/>
        </authorList>
    </citation>
    <scope>NUCLEOTIDE SEQUENCE [LARGE SCALE GENOMIC DNA]</scope>
    <source>
        <strain evidence="2">ATCC 23168 / DSM 4126 / NBRC 15989 / NCIMB 1408 / VKM B-1430 / H-43</strain>
    </source>
</reference>
<evidence type="ECO:0000313" key="2">
    <source>
        <dbReference type="Proteomes" id="UP000008720"/>
    </source>
</evidence>
<dbReference type="eggNOG" id="ENOG5032WXE">
    <property type="taxonomic scope" value="Bacteria"/>
</dbReference>
<dbReference type="AlphaFoldDB" id="E4TN76"/>
<accession>E4TN76</accession>
<gene>
    <name evidence="1" type="ordered locus">Ftrac_3492</name>
</gene>
<dbReference type="HOGENOM" id="CLU_843910_0_0_10"/>
<sequence>MNHFHYLSELGEIALPNQQKLTEISEKNEQPIIILDSCVCLDIITLIKHKKSARVDKIKIFNLIEYIQKNNIEAIPIFALIELCYDKSTFEIQEDKLWDIKNKIDFALKYPIKRLKKLNFDYNQNFIPSKNPKLLVTSIAPLASNLNLYYAGLLKIREISNNGLKNELAEKNIQKFIQWMINLDLFLGLEYSLALAIFGGDSKLRSMIKLGSTPEKVIKSLWGSAWDLFHARISCNAPELNKIFQKSTYPIFATRDYALYKLMAPHVENNIRYNSSKLTLRTKNEYPKHYSSEFINELNKTILQTSVDRIDKPIIYNHSKINSIIRELEAGLI</sequence>
<name>E4TN76_MARTH</name>
<dbReference type="Proteomes" id="UP000008720">
    <property type="component" value="Chromosome"/>
</dbReference>
<proteinExistence type="predicted"/>
<organism evidence="1 2">
    <name type="scientific">Marivirga tractuosa (strain ATCC 23168 / DSM 4126 / NBRC 15989 / NCIMB 1408 / VKM B-1430 / H-43)</name>
    <name type="common">Microscilla tractuosa</name>
    <name type="synonym">Flexibacter tractuosus</name>
    <dbReference type="NCBI Taxonomy" id="643867"/>
    <lineage>
        <taxon>Bacteria</taxon>
        <taxon>Pseudomonadati</taxon>
        <taxon>Bacteroidota</taxon>
        <taxon>Cytophagia</taxon>
        <taxon>Cytophagales</taxon>
        <taxon>Marivirgaceae</taxon>
        <taxon>Marivirga</taxon>
    </lineage>
</organism>
<dbReference type="KEGG" id="mtt:Ftrac_3492"/>